<keyword evidence="3" id="KW-0732">Signal</keyword>
<feature type="signal peptide" evidence="3">
    <location>
        <begin position="1"/>
        <end position="27"/>
    </location>
</feature>
<evidence type="ECO:0000256" key="3">
    <source>
        <dbReference type="SAM" id="SignalP"/>
    </source>
</evidence>
<dbReference type="SUPFAM" id="SSF141066">
    <property type="entry name" value="ICP-like"/>
    <property type="match status" value="1"/>
</dbReference>
<dbReference type="InterPro" id="IPR036331">
    <property type="entry name" value="Chagasin-like_sf"/>
</dbReference>
<dbReference type="Proteomes" id="UP001589887">
    <property type="component" value="Unassembled WGS sequence"/>
</dbReference>
<proteinExistence type="predicted"/>
<sequence length="139" mass="14366">MKTVKYATGLALGLAVTATLVSGTVSAAPHPASARAIVPLTNADDGRTVTVHAGDQIRVQLTGSREQGVMWVWSEPQASVPATLRRTGGSTSPGGDANAVFEATESGTSDITSQRRCVAQPGQVCSHAVLLWKATIKVQ</sequence>
<dbReference type="RefSeq" id="WP_394316818.1">
    <property type="nucleotide sequence ID" value="NZ_JBHMQV010000001.1"/>
</dbReference>
<organism evidence="4 5">
    <name type="scientific">Streptomyces noboritoensis</name>
    <dbReference type="NCBI Taxonomy" id="67337"/>
    <lineage>
        <taxon>Bacteria</taxon>
        <taxon>Bacillati</taxon>
        <taxon>Actinomycetota</taxon>
        <taxon>Actinomycetes</taxon>
        <taxon>Kitasatosporales</taxon>
        <taxon>Streptomycetaceae</taxon>
        <taxon>Streptomyces</taxon>
    </lineage>
</organism>
<keyword evidence="1" id="KW-0646">Protease inhibitor</keyword>
<evidence type="ECO:0000256" key="1">
    <source>
        <dbReference type="ARBA" id="ARBA00022690"/>
    </source>
</evidence>
<comment type="caution">
    <text evidence="4">The sequence shown here is derived from an EMBL/GenBank/DDBJ whole genome shotgun (WGS) entry which is preliminary data.</text>
</comment>
<evidence type="ECO:0000313" key="5">
    <source>
        <dbReference type="Proteomes" id="UP001589887"/>
    </source>
</evidence>
<reference evidence="4 5" key="1">
    <citation type="submission" date="2024-09" db="EMBL/GenBank/DDBJ databases">
        <authorList>
            <person name="Sun Q."/>
            <person name="Mori K."/>
        </authorList>
    </citation>
    <scope>NUCLEOTIDE SEQUENCE [LARGE SCALE GENOMIC DNA]</scope>
    <source>
        <strain evidence="4 5">JCM 4557</strain>
    </source>
</reference>
<name>A0ABV6TEX7_9ACTN</name>
<keyword evidence="2" id="KW-0789">Thiol protease inhibitor</keyword>
<feature type="chain" id="PRO_5045140648" description="Proteinase inhibitor I42 chagasin domain-containing protein" evidence="3">
    <location>
        <begin position="28"/>
        <end position="139"/>
    </location>
</feature>
<keyword evidence="5" id="KW-1185">Reference proteome</keyword>
<protein>
    <recommendedName>
        <fullName evidence="6">Proteinase inhibitor I42 chagasin domain-containing protein</fullName>
    </recommendedName>
</protein>
<evidence type="ECO:0008006" key="6">
    <source>
        <dbReference type="Google" id="ProtNLM"/>
    </source>
</evidence>
<accession>A0ABV6TEX7</accession>
<evidence type="ECO:0000256" key="2">
    <source>
        <dbReference type="ARBA" id="ARBA00022704"/>
    </source>
</evidence>
<gene>
    <name evidence="4" type="ORF">ACFH04_04630</name>
</gene>
<dbReference type="EMBL" id="JBHMQV010000001">
    <property type="protein sequence ID" value="MFC0843030.1"/>
    <property type="molecule type" value="Genomic_DNA"/>
</dbReference>
<dbReference type="Gene3D" id="2.60.40.2020">
    <property type="match status" value="1"/>
</dbReference>
<evidence type="ECO:0000313" key="4">
    <source>
        <dbReference type="EMBL" id="MFC0843030.1"/>
    </source>
</evidence>